<dbReference type="FunCoup" id="B4NNC2">
    <property type="interactions" value="1905"/>
</dbReference>
<dbReference type="Proteomes" id="UP000007798">
    <property type="component" value="Unassembled WGS sequence"/>
</dbReference>
<evidence type="ECO:0000259" key="13">
    <source>
        <dbReference type="SMART" id="SM00968"/>
    </source>
</evidence>
<dbReference type="Gene3D" id="3.40.50.300">
    <property type="entry name" value="P-loop containing nucleotide triphosphate hydrolases"/>
    <property type="match status" value="2"/>
</dbReference>
<dbReference type="OrthoDB" id="10255539at2759"/>
<dbReference type="KEGG" id="dwi:6652179"/>
<feature type="domain" description="SMC hinge" evidence="13">
    <location>
        <begin position="518"/>
        <end position="638"/>
    </location>
</feature>
<evidence type="ECO:0000256" key="4">
    <source>
        <dbReference type="ARBA" id="ARBA00022741"/>
    </source>
</evidence>
<sequence length="1180" mass="133998">MYVKKLILDGFKSYGKRTEIEGFDREFTAITGLNGSGKSNILDAICFVLGISNLQNVRASALQDLVYKNGQAGISKATVTIVFDNSNPAQCPQGYEKCRDISVARQVVVNGKNKFLINGKLVQNKKVQDFFCSIQLNVNNPNFLIMQGKIQQVLNMKPKEVLSMVEEAAGTSIYKTKRDATKNLIEKKEGKVRETTALLDEEILPKLVKLRQERTAYQEYQKTCRDIEFLIRIHISAKYLKQLDALQSVEASAQKIETKISNCQSTLSKNLEEIGTIDASVQEMQQQIDDQMGGSIKGLEAELTAKRALEATASGSLKAAQGTIQQEEKKIHLASKSIADDERALQKKEATMAQVNEEFQGLKDADAKDSKAYEDAKAKLEAVSQGLSTNEDGQASTLQEQLMVAKEQFSEAQTTIKTSEMELRHTRTLLKERQSETQTNDAAYVKDKRLLDQLQVEIQHLDRQMGEVNYEGGQFEQLRDRRQQLQDDVRGIKRNLDRCDASRYDLVYQDPEPNFNRRKVRGMVGKLFQVKDMKNSMALLMTAGGSLYHFVTDDDVTSKKILQRGKLQKRVCMIPINKISRGCLSQGVIDYAQQKVGKENAQWALDLIQYDDFFDPVMKFVFGSTLICKNLEVAKALSYDPRINCRSVTLEGDIVDPFGTMSGGAAPKGANVLEELHSIKQVEKEYKQKTNELQQLEHQMRSIEQVAHSYNKLKENLEMRQHELSMCQSRLAQTTFQQNQAEIEEMKEKVTALEQQISESREKQKTSQIKVKDIESKLADAKGYRERELKSATTEMKAAKQRADKSRTNWKKREQEFETLQLEITELQKSIEKAKEQHKGMVEDLEKYKSELQALQQNSSSAATDVAQLERAIKAQKDQLNAQNKEMRNLLIKKEKLLKQNQELELEIKKRENEKNKISGESKEAKKRMDALEAKYPWIPEEKSFFGVKNTRYDYSKEDPVEAGNKLVKMQEKKDKMERTLNMNAIMILEREEENFKETERRREIVAKDKEKIKNIIVKMDEEEQGQLNRAWTQVTKNFSGIFSSLLPGAQARLNPVMTNGALSGLEIKVGFNGVWKDNLGELSGGQKSLVALSLVLAMLKFSPAPLYILDEVDAALDMSHTQNIGTMLKEHFTDSQFLIVSLKDGLFNHANVLFRTLFENGVSSVSRQVSRINTATHKS</sequence>
<dbReference type="SMR" id="B4NNC2"/>
<feature type="coiled-coil region" evidence="12">
    <location>
        <begin position="444"/>
        <end position="495"/>
    </location>
</feature>
<dbReference type="InterPro" id="IPR024704">
    <property type="entry name" value="SMC"/>
</dbReference>
<proteinExistence type="inferred from homology"/>
<dbReference type="CDD" id="cd03273">
    <property type="entry name" value="ABC_SMC2_euk"/>
    <property type="match status" value="1"/>
</dbReference>
<reference evidence="14 15" key="1">
    <citation type="journal article" date="2007" name="Nature">
        <title>Evolution of genes and genomes on the Drosophila phylogeny.</title>
        <authorList>
            <consortium name="Drosophila 12 Genomes Consortium"/>
            <person name="Clark A.G."/>
            <person name="Eisen M.B."/>
            <person name="Smith D.R."/>
            <person name="Bergman C.M."/>
            <person name="Oliver B."/>
            <person name="Markow T.A."/>
            <person name="Kaufman T.C."/>
            <person name="Kellis M."/>
            <person name="Gelbart W."/>
            <person name="Iyer V.N."/>
            <person name="Pollard D.A."/>
            <person name="Sackton T.B."/>
            <person name="Larracuente A.M."/>
            <person name="Singh N.D."/>
            <person name="Abad J.P."/>
            <person name="Abt D.N."/>
            <person name="Adryan B."/>
            <person name="Aguade M."/>
            <person name="Akashi H."/>
            <person name="Anderson W.W."/>
            <person name="Aquadro C.F."/>
            <person name="Ardell D.H."/>
            <person name="Arguello R."/>
            <person name="Artieri C.G."/>
            <person name="Barbash D.A."/>
            <person name="Barker D."/>
            <person name="Barsanti P."/>
            <person name="Batterham P."/>
            <person name="Batzoglou S."/>
            <person name="Begun D."/>
            <person name="Bhutkar A."/>
            <person name="Blanco E."/>
            <person name="Bosak S.A."/>
            <person name="Bradley R.K."/>
            <person name="Brand A.D."/>
            <person name="Brent M.R."/>
            <person name="Brooks A.N."/>
            <person name="Brown R.H."/>
            <person name="Butlin R.K."/>
            <person name="Caggese C."/>
            <person name="Calvi B.R."/>
            <person name="Bernardo de Carvalho A."/>
            <person name="Caspi A."/>
            <person name="Castrezana S."/>
            <person name="Celniker S.E."/>
            <person name="Chang J.L."/>
            <person name="Chapple C."/>
            <person name="Chatterji S."/>
            <person name="Chinwalla A."/>
            <person name="Civetta A."/>
            <person name="Clifton S.W."/>
            <person name="Comeron J.M."/>
            <person name="Costello J.C."/>
            <person name="Coyne J.A."/>
            <person name="Daub J."/>
            <person name="David R.G."/>
            <person name="Delcher A.L."/>
            <person name="Delehaunty K."/>
            <person name="Do C.B."/>
            <person name="Ebling H."/>
            <person name="Edwards K."/>
            <person name="Eickbush T."/>
            <person name="Evans J.D."/>
            <person name="Filipski A."/>
            <person name="Findeiss S."/>
            <person name="Freyhult E."/>
            <person name="Fulton L."/>
            <person name="Fulton R."/>
            <person name="Garcia A.C."/>
            <person name="Gardiner A."/>
            <person name="Garfield D.A."/>
            <person name="Garvin B.E."/>
            <person name="Gibson G."/>
            <person name="Gilbert D."/>
            <person name="Gnerre S."/>
            <person name="Godfrey J."/>
            <person name="Good R."/>
            <person name="Gotea V."/>
            <person name="Gravely B."/>
            <person name="Greenberg A.J."/>
            <person name="Griffiths-Jones S."/>
            <person name="Gross S."/>
            <person name="Guigo R."/>
            <person name="Gustafson E.A."/>
            <person name="Haerty W."/>
            <person name="Hahn M.W."/>
            <person name="Halligan D.L."/>
            <person name="Halpern A.L."/>
            <person name="Halter G.M."/>
            <person name="Han M.V."/>
            <person name="Heger A."/>
            <person name="Hillier L."/>
            <person name="Hinrichs A.S."/>
            <person name="Holmes I."/>
            <person name="Hoskins R.A."/>
            <person name="Hubisz M.J."/>
            <person name="Hultmark D."/>
            <person name="Huntley M.A."/>
            <person name="Jaffe D.B."/>
            <person name="Jagadeeshan S."/>
            <person name="Jeck W.R."/>
            <person name="Johnson J."/>
            <person name="Jones C.D."/>
            <person name="Jordan W.C."/>
            <person name="Karpen G.H."/>
            <person name="Kataoka E."/>
            <person name="Keightley P.D."/>
            <person name="Kheradpour P."/>
            <person name="Kirkness E.F."/>
            <person name="Koerich L.B."/>
            <person name="Kristiansen K."/>
            <person name="Kudrna D."/>
            <person name="Kulathinal R.J."/>
            <person name="Kumar S."/>
            <person name="Kwok R."/>
            <person name="Lander E."/>
            <person name="Langley C.H."/>
            <person name="Lapoint R."/>
            <person name="Lazzaro B.P."/>
            <person name="Lee S.J."/>
            <person name="Levesque L."/>
            <person name="Li R."/>
            <person name="Lin C.F."/>
            <person name="Lin M.F."/>
            <person name="Lindblad-Toh K."/>
            <person name="Llopart A."/>
            <person name="Long M."/>
            <person name="Low L."/>
            <person name="Lozovsky E."/>
            <person name="Lu J."/>
            <person name="Luo M."/>
            <person name="Machado C.A."/>
            <person name="Makalowski W."/>
            <person name="Marzo M."/>
            <person name="Matsuda M."/>
            <person name="Matzkin L."/>
            <person name="McAllister B."/>
            <person name="McBride C.S."/>
            <person name="McKernan B."/>
            <person name="McKernan K."/>
            <person name="Mendez-Lago M."/>
            <person name="Minx P."/>
            <person name="Mollenhauer M.U."/>
            <person name="Montooth K."/>
            <person name="Mount S.M."/>
            <person name="Mu X."/>
            <person name="Myers E."/>
            <person name="Negre B."/>
            <person name="Newfeld S."/>
            <person name="Nielsen R."/>
            <person name="Noor M.A."/>
            <person name="O'Grady P."/>
            <person name="Pachter L."/>
            <person name="Papaceit M."/>
            <person name="Parisi M.J."/>
            <person name="Parisi M."/>
            <person name="Parts L."/>
            <person name="Pedersen J.S."/>
            <person name="Pesole G."/>
            <person name="Phillippy A.M."/>
            <person name="Ponting C.P."/>
            <person name="Pop M."/>
            <person name="Porcelli D."/>
            <person name="Powell J.R."/>
            <person name="Prohaska S."/>
            <person name="Pruitt K."/>
            <person name="Puig M."/>
            <person name="Quesneville H."/>
            <person name="Ram K.R."/>
            <person name="Rand D."/>
            <person name="Rasmussen M.D."/>
            <person name="Reed L.K."/>
            <person name="Reenan R."/>
            <person name="Reily A."/>
            <person name="Remington K.A."/>
            <person name="Rieger T.T."/>
            <person name="Ritchie M.G."/>
            <person name="Robin C."/>
            <person name="Rogers Y.H."/>
            <person name="Rohde C."/>
            <person name="Rozas J."/>
            <person name="Rubenfield M.J."/>
            <person name="Ruiz A."/>
            <person name="Russo S."/>
            <person name="Salzberg S.L."/>
            <person name="Sanchez-Gracia A."/>
            <person name="Saranga D.J."/>
            <person name="Sato H."/>
            <person name="Schaeffer S.W."/>
            <person name="Schatz M.C."/>
            <person name="Schlenke T."/>
            <person name="Schwartz R."/>
            <person name="Segarra C."/>
            <person name="Singh R.S."/>
            <person name="Sirot L."/>
            <person name="Sirota M."/>
            <person name="Sisneros N.B."/>
            <person name="Smith C.D."/>
            <person name="Smith T.F."/>
            <person name="Spieth J."/>
            <person name="Stage D.E."/>
            <person name="Stark A."/>
            <person name="Stephan W."/>
            <person name="Strausberg R.L."/>
            <person name="Strempel S."/>
            <person name="Sturgill D."/>
            <person name="Sutton G."/>
            <person name="Sutton G.G."/>
            <person name="Tao W."/>
            <person name="Teichmann S."/>
            <person name="Tobari Y.N."/>
            <person name="Tomimura Y."/>
            <person name="Tsolas J.M."/>
            <person name="Valente V.L."/>
            <person name="Venter E."/>
            <person name="Venter J.C."/>
            <person name="Vicario S."/>
            <person name="Vieira F.G."/>
            <person name="Vilella A.J."/>
            <person name="Villasante A."/>
            <person name="Walenz B."/>
            <person name="Wang J."/>
            <person name="Wasserman M."/>
            <person name="Watts T."/>
            <person name="Wilson D."/>
            <person name="Wilson R.K."/>
            <person name="Wing R.A."/>
            <person name="Wolfner M.F."/>
            <person name="Wong A."/>
            <person name="Wong G.K."/>
            <person name="Wu C.I."/>
            <person name="Wu G."/>
            <person name="Yamamoto D."/>
            <person name="Yang H.P."/>
            <person name="Yang S.P."/>
            <person name="Yorke J.A."/>
            <person name="Yoshida K."/>
            <person name="Zdobnov E."/>
            <person name="Zhang P."/>
            <person name="Zhang Y."/>
            <person name="Zimin A.V."/>
            <person name="Baldwin J."/>
            <person name="Abdouelleil A."/>
            <person name="Abdulkadir J."/>
            <person name="Abebe A."/>
            <person name="Abera B."/>
            <person name="Abreu J."/>
            <person name="Acer S.C."/>
            <person name="Aftuck L."/>
            <person name="Alexander A."/>
            <person name="An P."/>
            <person name="Anderson E."/>
            <person name="Anderson S."/>
            <person name="Arachi H."/>
            <person name="Azer M."/>
            <person name="Bachantsang P."/>
            <person name="Barry A."/>
            <person name="Bayul T."/>
            <person name="Berlin A."/>
            <person name="Bessette D."/>
            <person name="Bloom T."/>
            <person name="Blye J."/>
            <person name="Boguslavskiy L."/>
            <person name="Bonnet C."/>
            <person name="Boukhgalter B."/>
            <person name="Bourzgui I."/>
            <person name="Brown A."/>
            <person name="Cahill P."/>
            <person name="Channer S."/>
            <person name="Cheshatsang Y."/>
            <person name="Chuda L."/>
            <person name="Citroen M."/>
            <person name="Collymore A."/>
            <person name="Cooke P."/>
            <person name="Costello M."/>
            <person name="D'Aco K."/>
            <person name="Daza R."/>
            <person name="De Haan G."/>
            <person name="DeGray S."/>
            <person name="DeMaso C."/>
            <person name="Dhargay N."/>
            <person name="Dooley K."/>
            <person name="Dooley E."/>
            <person name="Doricent M."/>
            <person name="Dorje P."/>
            <person name="Dorjee K."/>
            <person name="Dupes A."/>
            <person name="Elong R."/>
            <person name="Falk J."/>
            <person name="Farina A."/>
            <person name="Faro S."/>
            <person name="Ferguson D."/>
            <person name="Fisher S."/>
            <person name="Foley C.D."/>
            <person name="Franke A."/>
            <person name="Friedrich D."/>
            <person name="Gadbois L."/>
            <person name="Gearin G."/>
            <person name="Gearin C.R."/>
            <person name="Giannoukos G."/>
            <person name="Goode T."/>
            <person name="Graham J."/>
            <person name="Grandbois E."/>
            <person name="Grewal S."/>
            <person name="Gyaltsen K."/>
            <person name="Hafez N."/>
            <person name="Hagos B."/>
            <person name="Hall J."/>
            <person name="Henson C."/>
            <person name="Hollinger A."/>
            <person name="Honan T."/>
            <person name="Huard M.D."/>
            <person name="Hughes L."/>
            <person name="Hurhula B."/>
            <person name="Husby M.E."/>
            <person name="Kamat A."/>
            <person name="Kanga B."/>
            <person name="Kashin S."/>
            <person name="Khazanovich D."/>
            <person name="Kisner P."/>
            <person name="Lance K."/>
            <person name="Lara M."/>
            <person name="Lee W."/>
            <person name="Lennon N."/>
            <person name="Letendre F."/>
            <person name="LeVine R."/>
            <person name="Lipovsky A."/>
            <person name="Liu X."/>
            <person name="Liu J."/>
            <person name="Liu S."/>
            <person name="Lokyitsang T."/>
            <person name="Lokyitsang Y."/>
            <person name="Lubonja R."/>
            <person name="Lui A."/>
            <person name="MacDonald P."/>
            <person name="Magnisalis V."/>
            <person name="Maru K."/>
            <person name="Matthews C."/>
            <person name="McCusker W."/>
            <person name="McDonough S."/>
            <person name="Mehta T."/>
            <person name="Meldrim J."/>
            <person name="Meneus L."/>
            <person name="Mihai O."/>
            <person name="Mihalev A."/>
            <person name="Mihova T."/>
            <person name="Mittelman R."/>
            <person name="Mlenga V."/>
            <person name="Montmayeur A."/>
            <person name="Mulrain L."/>
            <person name="Navidi A."/>
            <person name="Naylor J."/>
            <person name="Negash T."/>
            <person name="Nguyen T."/>
            <person name="Nguyen N."/>
            <person name="Nicol R."/>
            <person name="Norbu C."/>
            <person name="Norbu N."/>
            <person name="Novod N."/>
            <person name="O'Neill B."/>
            <person name="Osman S."/>
            <person name="Markiewicz E."/>
            <person name="Oyono O.L."/>
            <person name="Patti C."/>
            <person name="Phunkhang P."/>
            <person name="Pierre F."/>
            <person name="Priest M."/>
            <person name="Raghuraman S."/>
            <person name="Rege F."/>
            <person name="Reyes R."/>
            <person name="Rise C."/>
            <person name="Rogov P."/>
            <person name="Ross K."/>
            <person name="Ryan E."/>
            <person name="Settipalli S."/>
            <person name="Shea T."/>
            <person name="Sherpa N."/>
            <person name="Shi L."/>
            <person name="Shih D."/>
            <person name="Sparrow T."/>
            <person name="Spaulding J."/>
            <person name="Stalker J."/>
            <person name="Stange-Thomann N."/>
            <person name="Stavropoulos S."/>
            <person name="Stone C."/>
            <person name="Strader C."/>
            <person name="Tesfaye S."/>
            <person name="Thomson T."/>
            <person name="Thoulutsang Y."/>
            <person name="Thoulutsang D."/>
            <person name="Topham K."/>
            <person name="Topping I."/>
            <person name="Tsamla T."/>
            <person name="Vassiliev H."/>
            <person name="Vo A."/>
            <person name="Wangchuk T."/>
            <person name="Wangdi T."/>
            <person name="Weiand M."/>
            <person name="Wilkinson J."/>
            <person name="Wilson A."/>
            <person name="Yadav S."/>
            <person name="Young G."/>
            <person name="Yu Q."/>
            <person name="Zembek L."/>
            <person name="Zhong D."/>
            <person name="Zimmer A."/>
            <person name="Zwirko Z."/>
            <person name="Jaffe D.B."/>
            <person name="Alvarez P."/>
            <person name="Brockman W."/>
            <person name="Butler J."/>
            <person name="Chin C."/>
            <person name="Gnerre S."/>
            <person name="Grabherr M."/>
            <person name="Kleber M."/>
            <person name="Mauceli E."/>
            <person name="MacCallum I."/>
        </authorList>
    </citation>
    <scope>NUCLEOTIDE SEQUENCE [LARGE SCALE GENOMIC DNA]</scope>
    <source>
        <strain evidence="15">Tucson 14030-0811.24</strain>
    </source>
</reference>
<organism evidence="14 15">
    <name type="scientific">Drosophila willistoni</name>
    <name type="common">Fruit fly</name>
    <dbReference type="NCBI Taxonomy" id="7260"/>
    <lineage>
        <taxon>Eukaryota</taxon>
        <taxon>Metazoa</taxon>
        <taxon>Ecdysozoa</taxon>
        <taxon>Arthropoda</taxon>
        <taxon>Hexapoda</taxon>
        <taxon>Insecta</taxon>
        <taxon>Pterygota</taxon>
        <taxon>Neoptera</taxon>
        <taxon>Endopterygota</taxon>
        <taxon>Diptera</taxon>
        <taxon>Brachycera</taxon>
        <taxon>Muscomorpha</taxon>
        <taxon>Ephydroidea</taxon>
        <taxon>Drosophilidae</taxon>
        <taxon>Drosophila</taxon>
        <taxon>Sophophora</taxon>
    </lineage>
</organism>
<gene>
    <name evidence="14" type="primary">Dwil\GK23290</name>
    <name evidence="14" type="ORF">Dwil_GK23290</name>
</gene>
<dbReference type="GO" id="GO:0051301">
    <property type="term" value="P:cell division"/>
    <property type="evidence" value="ECO:0007669"/>
    <property type="project" value="UniProtKB-KW"/>
</dbReference>
<keyword evidence="5" id="KW-0498">Mitosis</keyword>
<keyword evidence="10" id="KW-0131">Cell cycle</keyword>
<dbReference type="STRING" id="7260.B4NNC2"/>
<evidence type="ECO:0000256" key="6">
    <source>
        <dbReference type="ARBA" id="ARBA00022840"/>
    </source>
</evidence>
<comment type="subcellular location">
    <subcellularLocation>
        <location evidence="1 11">Nucleus</location>
    </subcellularLocation>
</comment>
<dbReference type="SUPFAM" id="SSF52540">
    <property type="entry name" value="P-loop containing nucleoside triphosphate hydrolases"/>
    <property type="match status" value="1"/>
</dbReference>
<dbReference type="GO" id="GO:0005524">
    <property type="term" value="F:ATP binding"/>
    <property type="evidence" value="ECO:0007669"/>
    <property type="project" value="UniProtKB-KW"/>
</dbReference>
<dbReference type="Gene3D" id="1.20.1060.20">
    <property type="match status" value="1"/>
</dbReference>
<evidence type="ECO:0000256" key="5">
    <source>
        <dbReference type="ARBA" id="ARBA00022776"/>
    </source>
</evidence>
<keyword evidence="8" id="KW-0226">DNA condensation</keyword>
<dbReference type="PhylomeDB" id="B4NNC2"/>
<dbReference type="eggNOG" id="KOG0933">
    <property type="taxonomic scope" value="Eukaryota"/>
</dbReference>
<dbReference type="Gene3D" id="3.30.70.1620">
    <property type="match status" value="1"/>
</dbReference>
<dbReference type="SUPFAM" id="SSF75553">
    <property type="entry name" value="Smc hinge domain"/>
    <property type="match status" value="1"/>
</dbReference>
<name>B4NNC2_DROWI</name>
<dbReference type="HOGENOM" id="CLU_001042_9_0_1"/>
<evidence type="ECO:0000256" key="12">
    <source>
        <dbReference type="SAM" id="Coils"/>
    </source>
</evidence>
<comment type="similarity">
    <text evidence="2">Belongs to the SMC family. SMC2 subfamily.</text>
</comment>
<dbReference type="GO" id="GO:0000796">
    <property type="term" value="C:condensin complex"/>
    <property type="evidence" value="ECO:0007669"/>
    <property type="project" value="EnsemblMetazoa"/>
</dbReference>
<dbReference type="InterPro" id="IPR010935">
    <property type="entry name" value="SMC_hinge"/>
</dbReference>
<keyword evidence="4" id="KW-0547">Nucleotide-binding</keyword>
<evidence type="ECO:0000313" key="15">
    <source>
        <dbReference type="Proteomes" id="UP000007798"/>
    </source>
</evidence>
<dbReference type="InterPro" id="IPR027417">
    <property type="entry name" value="P-loop_NTPase"/>
</dbReference>
<dbReference type="InterPro" id="IPR036277">
    <property type="entry name" value="SMC_hinge_sf"/>
</dbReference>
<dbReference type="GO" id="GO:0030261">
    <property type="term" value="P:chromosome condensation"/>
    <property type="evidence" value="ECO:0007669"/>
    <property type="project" value="UniProtKB-KW"/>
</dbReference>
<protein>
    <recommendedName>
        <fullName evidence="11">Structural maintenance of chromosomes protein</fullName>
    </recommendedName>
</protein>
<feature type="coiled-coil region" evidence="12">
    <location>
        <begin position="679"/>
        <end position="763"/>
    </location>
</feature>
<keyword evidence="9 11" id="KW-0539">Nucleus</keyword>
<dbReference type="EMBL" id="CH964282">
    <property type="protein sequence ID" value="EDW85861.1"/>
    <property type="molecule type" value="Genomic_DNA"/>
</dbReference>
<evidence type="ECO:0000256" key="11">
    <source>
        <dbReference type="PIRNR" id="PIRNR005719"/>
    </source>
</evidence>
<dbReference type="Pfam" id="PF02463">
    <property type="entry name" value="SMC_N"/>
    <property type="match status" value="1"/>
</dbReference>
<keyword evidence="3" id="KW-0132">Cell division</keyword>
<dbReference type="PIRSF" id="PIRSF005719">
    <property type="entry name" value="SMC"/>
    <property type="match status" value="1"/>
</dbReference>
<evidence type="ECO:0000256" key="1">
    <source>
        <dbReference type="ARBA" id="ARBA00004123"/>
    </source>
</evidence>
<dbReference type="GO" id="GO:0000793">
    <property type="term" value="C:condensed chromosome"/>
    <property type="evidence" value="ECO:0007669"/>
    <property type="project" value="EnsemblMetazoa"/>
</dbReference>
<dbReference type="GO" id="GO:0005634">
    <property type="term" value="C:nucleus"/>
    <property type="evidence" value="ECO:0007669"/>
    <property type="project" value="UniProtKB-SubCell"/>
</dbReference>
<dbReference type="GO" id="GO:0000785">
    <property type="term" value="C:chromatin"/>
    <property type="evidence" value="ECO:0007669"/>
    <property type="project" value="EnsemblMetazoa"/>
</dbReference>
<feature type="coiled-coil region" evidence="12">
    <location>
        <begin position="789"/>
        <end position="935"/>
    </location>
</feature>
<keyword evidence="6" id="KW-0067">ATP-binding</keyword>
<dbReference type="GO" id="GO:0005737">
    <property type="term" value="C:cytoplasm"/>
    <property type="evidence" value="ECO:0007669"/>
    <property type="project" value="EnsemblMetazoa"/>
</dbReference>
<dbReference type="InterPro" id="IPR027120">
    <property type="entry name" value="Smc2_ABC"/>
</dbReference>
<evidence type="ECO:0000256" key="9">
    <source>
        <dbReference type="ARBA" id="ARBA00023242"/>
    </source>
</evidence>
<evidence type="ECO:0000256" key="7">
    <source>
        <dbReference type="ARBA" id="ARBA00023054"/>
    </source>
</evidence>
<keyword evidence="15" id="KW-1185">Reference proteome</keyword>
<accession>B4NNC2</accession>
<keyword evidence="7 12" id="KW-0175">Coiled coil</keyword>
<dbReference type="SMART" id="SM00968">
    <property type="entry name" value="SMC_hinge"/>
    <property type="match status" value="1"/>
</dbReference>
<dbReference type="OMA" id="THNKIAM"/>
<evidence type="ECO:0000313" key="14">
    <source>
        <dbReference type="EMBL" id="EDW85861.1"/>
    </source>
</evidence>
<feature type="coiled-coil region" evidence="12">
    <location>
        <begin position="338"/>
        <end position="365"/>
    </location>
</feature>
<dbReference type="InterPro" id="IPR003395">
    <property type="entry name" value="RecF/RecN/SMC_N"/>
</dbReference>
<feature type="coiled-coil region" evidence="12">
    <location>
        <begin position="982"/>
        <end position="1009"/>
    </location>
</feature>
<evidence type="ECO:0000256" key="10">
    <source>
        <dbReference type="ARBA" id="ARBA00023306"/>
    </source>
</evidence>
<dbReference type="PANTHER" id="PTHR43977">
    <property type="entry name" value="STRUCTURAL MAINTENANCE OF CHROMOSOMES PROTEIN 3"/>
    <property type="match status" value="1"/>
</dbReference>
<dbReference type="AlphaFoldDB" id="B4NNC2"/>
<dbReference type="Pfam" id="PF06470">
    <property type="entry name" value="SMC_hinge"/>
    <property type="match status" value="1"/>
</dbReference>
<evidence type="ECO:0000256" key="3">
    <source>
        <dbReference type="ARBA" id="ARBA00022618"/>
    </source>
</evidence>
<evidence type="ECO:0000256" key="8">
    <source>
        <dbReference type="ARBA" id="ARBA00023067"/>
    </source>
</evidence>
<dbReference type="GO" id="GO:0016887">
    <property type="term" value="F:ATP hydrolysis activity"/>
    <property type="evidence" value="ECO:0007669"/>
    <property type="project" value="InterPro"/>
</dbReference>
<dbReference type="FunFam" id="1.20.1060.20:FF:000005">
    <property type="entry name" value="Structural maintenance of chromosomes 2"/>
    <property type="match status" value="1"/>
</dbReference>
<evidence type="ECO:0000256" key="2">
    <source>
        <dbReference type="ARBA" id="ARBA00005231"/>
    </source>
</evidence>
<dbReference type="InParanoid" id="B4NNC2"/>